<dbReference type="Proteomes" id="UP001317963">
    <property type="component" value="Chromosome"/>
</dbReference>
<feature type="binding site" evidence="11">
    <location>
        <begin position="429"/>
        <end position="432"/>
    </location>
    <ligand>
        <name>meso-2,6-diaminopimelate</name>
        <dbReference type="ChEBI" id="CHEBI:57791"/>
    </ligand>
</feature>
<feature type="short sequence motif" description="Meso-diaminopimelate recognition motif" evidence="11">
    <location>
        <begin position="429"/>
        <end position="432"/>
    </location>
</feature>
<feature type="domain" description="Mur ligase N-terminal catalytic" evidence="14">
    <location>
        <begin position="51"/>
        <end position="121"/>
    </location>
</feature>
<dbReference type="InterPro" id="IPR036565">
    <property type="entry name" value="Mur-like_cat_sf"/>
</dbReference>
<dbReference type="GO" id="GO:0008765">
    <property type="term" value="F:UDP-N-acetylmuramoylalanyl-D-glutamate-2,6-diaminopimelate ligase activity"/>
    <property type="evidence" value="ECO:0007669"/>
    <property type="project" value="UniProtKB-EC"/>
</dbReference>
<feature type="modified residue" description="N6-carboxylysine" evidence="11">
    <location>
        <position position="245"/>
    </location>
</feature>
<dbReference type="InterPro" id="IPR035911">
    <property type="entry name" value="MurE/MurF_N"/>
</dbReference>
<evidence type="ECO:0000256" key="6">
    <source>
        <dbReference type="ARBA" id="ARBA00022840"/>
    </source>
</evidence>
<comment type="subcellular location">
    <subcellularLocation>
        <location evidence="11 12">Cytoplasm</location>
    </subcellularLocation>
</comment>
<feature type="binding site" evidence="11">
    <location>
        <position position="483"/>
    </location>
    <ligand>
        <name>meso-2,6-diaminopimelate</name>
        <dbReference type="ChEBI" id="CHEBI:57791"/>
    </ligand>
</feature>
<comment type="catalytic activity">
    <reaction evidence="11">
        <text>UDP-N-acetyl-alpha-D-muramoyl-L-alanyl-D-glutamate + meso-2,6-diaminopimelate + ATP = UDP-N-acetyl-alpha-D-muramoyl-L-alanyl-gamma-D-glutamyl-meso-2,6-diaminopimelate + ADP + phosphate + H(+)</text>
        <dbReference type="Rhea" id="RHEA:23676"/>
        <dbReference type="ChEBI" id="CHEBI:15378"/>
        <dbReference type="ChEBI" id="CHEBI:30616"/>
        <dbReference type="ChEBI" id="CHEBI:43474"/>
        <dbReference type="ChEBI" id="CHEBI:57791"/>
        <dbReference type="ChEBI" id="CHEBI:83900"/>
        <dbReference type="ChEBI" id="CHEBI:83905"/>
        <dbReference type="ChEBI" id="CHEBI:456216"/>
        <dbReference type="EC" id="6.3.2.13"/>
    </reaction>
</comment>
<evidence type="ECO:0000259" key="15">
    <source>
        <dbReference type="Pfam" id="PF02875"/>
    </source>
</evidence>
<evidence type="ECO:0000256" key="5">
    <source>
        <dbReference type="ARBA" id="ARBA00022741"/>
    </source>
</evidence>
<evidence type="ECO:0000256" key="9">
    <source>
        <dbReference type="ARBA" id="ARBA00023306"/>
    </source>
</evidence>
<protein>
    <recommendedName>
        <fullName evidence="11">UDP-N-acetylmuramoyl-L-alanyl-D-glutamate--2,6-diaminopimelate ligase</fullName>
        <ecNumber evidence="11">6.3.2.13</ecNumber>
    </recommendedName>
    <alternativeName>
        <fullName evidence="11">Meso-A2pm-adding enzyme</fullName>
    </alternativeName>
    <alternativeName>
        <fullName evidence="11">Meso-diaminopimelate-adding enzyme</fullName>
    </alternativeName>
    <alternativeName>
        <fullName evidence="11">UDP-MurNAc-L-Ala-D-Glu:meso-diaminopimelate ligase</fullName>
    </alternativeName>
    <alternativeName>
        <fullName evidence="11">UDP-MurNAc-tripeptide synthetase</fullName>
    </alternativeName>
    <alternativeName>
        <fullName evidence="11">UDP-N-acetylmuramyl-tripeptide synthetase</fullName>
    </alternativeName>
</protein>
<keyword evidence="7 11" id="KW-0133">Cell shape</keyword>
<keyword evidence="18" id="KW-1185">Reference proteome</keyword>
<evidence type="ECO:0000259" key="14">
    <source>
        <dbReference type="Pfam" id="PF01225"/>
    </source>
</evidence>
<evidence type="ECO:0000313" key="18">
    <source>
        <dbReference type="Proteomes" id="UP001317963"/>
    </source>
</evidence>
<keyword evidence="3 11" id="KW-0436">Ligase</keyword>
<dbReference type="Gene3D" id="3.40.1390.10">
    <property type="entry name" value="MurE/MurF, N-terminal domain"/>
    <property type="match status" value="1"/>
</dbReference>
<comment type="cofactor">
    <cofactor evidence="11">
        <name>Mg(2+)</name>
        <dbReference type="ChEBI" id="CHEBI:18420"/>
    </cofactor>
</comment>
<keyword evidence="10 11" id="KW-0961">Cell wall biogenesis/degradation</keyword>
<accession>A0ABY6QB44</accession>
<feature type="binding site" evidence="11">
    <location>
        <begin position="178"/>
        <end position="179"/>
    </location>
    <ligand>
        <name>UDP-N-acetyl-alpha-D-muramoyl-L-alanyl-D-glutamate</name>
        <dbReference type="ChEBI" id="CHEBI:83900"/>
    </ligand>
</feature>
<keyword evidence="13" id="KW-0472">Membrane</keyword>
<comment type="caution">
    <text evidence="11">Lacks conserved residue(s) required for the propagation of feature annotation.</text>
</comment>
<dbReference type="Pfam" id="PF02875">
    <property type="entry name" value="Mur_ligase_C"/>
    <property type="match status" value="1"/>
</dbReference>
<name>A0ABY6QB44_9GAMM</name>
<dbReference type="NCBIfam" id="NF001124">
    <property type="entry name" value="PRK00139.1-2"/>
    <property type="match status" value="1"/>
</dbReference>
<feature type="transmembrane region" description="Helical" evidence="13">
    <location>
        <begin position="322"/>
        <end position="341"/>
    </location>
</feature>
<dbReference type="NCBIfam" id="NF001126">
    <property type="entry name" value="PRK00139.1-4"/>
    <property type="match status" value="1"/>
</dbReference>
<dbReference type="InterPro" id="IPR005761">
    <property type="entry name" value="UDP-N-AcMur-Glu-dNH2Pim_ligase"/>
</dbReference>
<keyword evidence="2 11" id="KW-0963">Cytoplasm</keyword>
<dbReference type="PANTHER" id="PTHR23135">
    <property type="entry name" value="MUR LIGASE FAMILY MEMBER"/>
    <property type="match status" value="1"/>
</dbReference>
<feature type="binding site" evidence="11">
    <location>
        <position position="405"/>
    </location>
    <ligand>
        <name>meso-2,6-diaminopimelate</name>
        <dbReference type="ChEBI" id="CHEBI:57791"/>
    </ligand>
</feature>
<dbReference type="InterPro" id="IPR004101">
    <property type="entry name" value="Mur_ligase_C"/>
</dbReference>
<comment type="function">
    <text evidence="11">Catalyzes the addition of meso-diaminopimelic acid to the nucleotide precursor UDP-N-acetylmuramoyl-L-alanyl-D-glutamate (UMAG) in the biosynthesis of bacterial cell-wall peptidoglycan.</text>
</comment>
<feature type="domain" description="Mur ligase central" evidence="16">
    <location>
        <begin position="133"/>
        <end position="333"/>
    </location>
</feature>
<evidence type="ECO:0000313" key="17">
    <source>
        <dbReference type="EMBL" id="UZP75423.1"/>
    </source>
</evidence>
<dbReference type="Gene3D" id="3.40.1190.10">
    <property type="entry name" value="Mur-like, catalytic domain"/>
    <property type="match status" value="1"/>
</dbReference>
<organism evidence="17 18">
    <name type="scientific">Candidatus Paraluminiphilus aquimaris</name>
    <dbReference type="NCBI Taxonomy" id="2518994"/>
    <lineage>
        <taxon>Bacteria</taxon>
        <taxon>Pseudomonadati</taxon>
        <taxon>Pseudomonadota</taxon>
        <taxon>Gammaproteobacteria</taxon>
        <taxon>Cellvibrionales</taxon>
        <taxon>Halieaceae</taxon>
        <taxon>Candidatus Paraluminiphilus</taxon>
    </lineage>
</organism>
<dbReference type="HAMAP" id="MF_00208">
    <property type="entry name" value="MurE"/>
    <property type="match status" value="1"/>
</dbReference>
<comment type="similarity">
    <text evidence="1 11">Belongs to the MurCDEF family. MurE subfamily.</text>
</comment>
<keyword evidence="4 11" id="KW-0132">Cell division</keyword>
<evidence type="ECO:0000256" key="2">
    <source>
        <dbReference type="ARBA" id="ARBA00022490"/>
    </source>
</evidence>
<evidence type="ECO:0000256" key="8">
    <source>
        <dbReference type="ARBA" id="ARBA00022984"/>
    </source>
</evidence>
<dbReference type="PROSITE" id="PS01011">
    <property type="entry name" value="FOLYLPOLYGLU_SYNT_1"/>
    <property type="match status" value="1"/>
</dbReference>
<evidence type="ECO:0000256" key="7">
    <source>
        <dbReference type="ARBA" id="ARBA00022960"/>
    </source>
</evidence>
<keyword evidence="13" id="KW-1133">Transmembrane helix</keyword>
<keyword evidence="5 11" id="KW-0547">Nucleotide-binding</keyword>
<dbReference type="NCBIfam" id="TIGR01085">
    <property type="entry name" value="murE"/>
    <property type="match status" value="1"/>
</dbReference>
<evidence type="ECO:0000256" key="4">
    <source>
        <dbReference type="ARBA" id="ARBA00022618"/>
    </source>
</evidence>
<dbReference type="InterPro" id="IPR013221">
    <property type="entry name" value="Mur_ligase_cen"/>
</dbReference>
<evidence type="ECO:0000256" key="1">
    <source>
        <dbReference type="ARBA" id="ARBA00005898"/>
    </source>
</evidence>
<evidence type="ECO:0000256" key="10">
    <source>
        <dbReference type="ARBA" id="ARBA00023316"/>
    </source>
</evidence>
<evidence type="ECO:0000256" key="3">
    <source>
        <dbReference type="ARBA" id="ARBA00022598"/>
    </source>
</evidence>
<dbReference type="InterPro" id="IPR000713">
    <property type="entry name" value="Mur_ligase_N"/>
</dbReference>
<evidence type="ECO:0000256" key="13">
    <source>
        <dbReference type="SAM" id="Phobius"/>
    </source>
</evidence>
<keyword evidence="9 11" id="KW-0131">Cell cycle</keyword>
<dbReference type="EC" id="6.3.2.13" evidence="11"/>
<feature type="binding site" evidence="11">
    <location>
        <position position="211"/>
    </location>
    <ligand>
        <name>UDP-N-acetyl-alpha-D-muramoyl-L-alanyl-D-glutamate</name>
        <dbReference type="ChEBI" id="CHEBI:83900"/>
    </ligand>
</feature>
<evidence type="ECO:0000256" key="11">
    <source>
        <dbReference type="HAMAP-Rule" id="MF_00208"/>
    </source>
</evidence>
<proteinExistence type="inferred from homology"/>
<keyword evidence="11" id="KW-0460">Magnesium</keyword>
<reference evidence="17 18" key="1">
    <citation type="submission" date="2019-02" db="EMBL/GenBank/DDBJ databases">
        <title>Halieaceae_genomes.</title>
        <authorList>
            <person name="Li S.-H."/>
        </authorList>
    </citation>
    <scope>NUCLEOTIDE SEQUENCE [LARGE SCALE GENOMIC DNA]</scope>
    <source>
        <strain evidence="17 18">JH123</strain>
    </source>
</reference>
<comment type="pathway">
    <text evidence="11 12">Cell wall biogenesis; peptidoglycan biosynthesis.</text>
</comment>
<evidence type="ECO:0000256" key="12">
    <source>
        <dbReference type="RuleBase" id="RU004135"/>
    </source>
</evidence>
<dbReference type="PANTHER" id="PTHR23135:SF4">
    <property type="entry name" value="UDP-N-ACETYLMURAMOYL-L-ALANYL-D-GLUTAMATE--2,6-DIAMINOPIMELATE LIGASE MURE HOMOLOG, CHLOROPLASTIC"/>
    <property type="match status" value="1"/>
</dbReference>
<feature type="binding site" evidence="11">
    <location>
        <begin position="135"/>
        <end position="141"/>
    </location>
    <ligand>
        <name>ATP</name>
        <dbReference type="ChEBI" id="CHEBI:30616"/>
    </ligand>
</feature>
<evidence type="ECO:0000259" key="16">
    <source>
        <dbReference type="Pfam" id="PF08245"/>
    </source>
</evidence>
<feature type="binding site" evidence="11">
    <location>
        <position position="213"/>
    </location>
    <ligand>
        <name>UDP-N-acetyl-alpha-D-muramoyl-L-alanyl-D-glutamate</name>
        <dbReference type="ChEBI" id="CHEBI:83900"/>
    </ligand>
</feature>
<comment type="PTM">
    <text evidence="11">Carboxylation is probably crucial for Mg(2+) binding and, consequently, for the gamma-phosphate positioning of ATP.</text>
</comment>
<sequence>MRSRIQRRTTLICRYSRVQEVVRVPSMSLSELACGLADIPSSLAAAPICDITLDSRQVTNGAGFIAIQGAQTDGRRFIPDALERGAAVVLAEPFEAVDLGPRVVTVPDLKSHLGELAKRFYANPSAQLALLAVTGTNGKTSISDYIGQLLRLLGESAGTIGTLGARLRSGEAVESQNTTPDVISLNRQLADWVDQGVRFVALEASSHALEQSRMDGLTVHTAVFSNLTRDHLDYHGNLDSYRQAKLRLFTDFTPDRVIYNADDPSTQGAREASANPALGVSLVNASGDVYVKVLDETPTGLRFQIHSPYGTAQIDSALHGRFNAFNVAVAVIAVTGLGFAFTQVANAAEHLLPVDGRMQEVKGGGDLRVVVDYAHTPDALASALGALKPSCAGMLWVVFGCGGDRDVGKRSEMGKIATSLADQLIVTNDNPRSEAPDAIANDILRGVGTSACRVELDRSEAIRYAVLNAQPGDTVLVAGKGHESYQLVGDKKLDFSDVDCAAQALREREVAYA</sequence>
<dbReference type="Pfam" id="PF08245">
    <property type="entry name" value="Mur_ligase_M"/>
    <property type="match status" value="1"/>
</dbReference>
<dbReference type="Gene3D" id="3.90.190.20">
    <property type="entry name" value="Mur ligase, C-terminal domain"/>
    <property type="match status" value="1"/>
</dbReference>
<dbReference type="SUPFAM" id="SSF53244">
    <property type="entry name" value="MurD-like peptide ligases, peptide-binding domain"/>
    <property type="match status" value="1"/>
</dbReference>
<keyword evidence="8 11" id="KW-0573">Peptidoglycan synthesis</keyword>
<dbReference type="SUPFAM" id="SSF63418">
    <property type="entry name" value="MurE/MurF N-terminal domain"/>
    <property type="match status" value="1"/>
</dbReference>
<feature type="binding site" evidence="11">
    <location>
        <position position="53"/>
    </location>
    <ligand>
        <name>UDP-N-acetyl-alpha-D-muramoyl-L-alanyl-D-glutamate</name>
        <dbReference type="ChEBI" id="CHEBI:83900"/>
    </ligand>
</feature>
<gene>
    <name evidence="11" type="primary">murE</name>
    <name evidence="17" type="ORF">E0F26_12045</name>
</gene>
<dbReference type="SUPFAM" id="SSF53623">
    <property type="entry name" value="MurD-like peptide ligases, catalytic domain"/>
    <property type="match status" value="1"/>
</dbReference>
<feature type="binding site" evidence="11">
    <location>
        <position position="479"/>
    </location>
    <ligand>
        <name>meso-2,6-diaminopimelate</name>
        <dbReference type="ChEBI" id="CHEBI:57791"/>
    </ligand>
</feature>
<dbReference type="EMBL" id="CP036501">
    <property type="protein sequence ID" value="UZP75423.1"/>
    <property type="molecule type" value="Genomic_DNA"/>
</dbReference>
<feature type="domain" description="Mur ligase C-terminal" evidence="15">
    <location>
        <begin position="356"/>
        <end position="481"/>
    </location>
</feature>
<feature type="binding site" evidence="11">
    <location>
        <position position="205"/>
    </location>
    <ligand>
        <name>UDP-N-acetyl-alpha-D-muramoyl-L-alanyl-D-glutamate</name>
        <dbReference type="ChEBI" id="CHEBI:83900"/>
    </ligand>
</feature>
<keyword evidence="6 11" id="KW-0067">ATP-binding</keyword>
<keyword evidence="13" id="KW-0812">Transmembrane</keyword>
<feature type="binding site" evidence="11">
    <location>
        <position position="55"/>
    </location>
    <ligand>
        <name>UDP-N-acetyl-alpha-D-muramoyl-L-alanyl-D-glutamate</name>
        <dbReference type="ChEBI" id="CHEBI:83900"/>
    </ligand>
</feature>
<feature type="binding site" evidence="11">
    <location>
        <position position="177"/>
    </location>
    <ligand>
        <name>UDP-N-acetyl-alpha-D-muramoyl-L-alanyl-D-glutamate</name>
        <dbReference type="ChEBI" id="CHEBI:83900"/>
    </ligand>
</feature>
<dbReference type="Pfam" id="PF01225">
    <property type="entry name" value="Mur_ligase"/>
    <property type="match status" value="1"/>
</dbReference>
<dbReference type="InterPro" id="IPR036615">
    <property type="entry name" value="Mur_ligase_C_dom_sf"/>
</dbReference>
<dbReference type="InterPro" id="IPR018109">
    <property type="entry name" value="Folylpolyglutamate_synth_CS"/>
</dbReference>